<organism evidence="1 2">
    <name type="scientific">Brockia lithotrophica</name>
    <dbReference type="NCBI Taxonomy" id="933949"/>
    <lineage>
        <taxon>Bacteria</taxon>
        <taxon>Bacillati</taxon>
        <taxon>Bacillota</taxon>
        <taxon>Bacilli</taxon>
        <taxon>Bacillales</taxon>
        <taxon>Bacillales Family X. Incertae Sedis</taxon>
        <taxon>Brockia</taxon>
    </lineage>
</organism>
<name>A0A2T5G7C6_9BACL</name>
<comment type="caution">
    <text evidence="1">The sequence shown here is derived from an EMBL/GenBank/DDBJ whole genome shotgun (WGS) entry which is preliminary data.</text>
</comment>
<protein>
    <submittedName>
        <fullName evidence="1">Uncharacterized protein</fullName>
    </submittedName>
</protein>
<gene>
    <name evidence="1" type="ORF">BLITH_1052</name>
</gene>
<proteinExistence type="predicted"/>
<dbReference type="AlphaFoldDB" id="A0A2T5G7C6"/>
<reference evidence="1 2" key="1">
    <citation type="submission" date="2017-08" db="EMBL/GenBank/DDBJ databases">
        <title>Burning lignite coal seam in the remote Altai Mountains harbors a hydrogen-driven thermophilic microbial community.</title>
        <authorList>
            <person name="Kadnikov V.V."/>
            <person name="Mardanov A.V."/>
            <person name="Ivasenko D."/>
            <person name="Beletsky A.V."/>
            <person name="Karnachuk O.V."/>
            <person name="Ravin N.V."/>
        </authorList>
    </citation>
    <scope>NUCLEOTIDE SEQUENCE [LARGE SCALE GENOMIC DNA]</scope>
    <source>
        <strain evidence="1">AL31</strain>
    </source>
</reference>
<dbReference type="EMBL" id="PEBW01000003">
    <property type="protein sequence ID" value="PTQ52085.1"/>
    <property type="molecule type" value="Genomic_DNA"/>
</dbReference>
<evidence type="ECO:0000313" key="1">
    <source>
        <dbReference type="EMBL" id="PTQ52085.1"/>
    </source>
</evidence>
<dbReference type="Proteomes" id="UP000244016">
    <property type="component" value="Unassembled WGS sequence"/>
</dbReference>
<sequence>MAGARLSFETPGMVWDIGHTSCGGFALLSYQGKGTLAFALSERKAGSWRTPSRGVRSGERVS</sequence>
<evidence type="ECO:0000313" key="2">
    <source>
        <dbReference type="Proteomes" id="UP000244016"/>
    </source>
</evidence>
<accession>A0A2T5G7C6</accession>